<keyword evidence="4 6" id="KW-0547">Nucleotide-binding</keyword>
<keyword evidence="5 6" id="KW-0342">GTP-binding</keyword>
<dbReference type="InterPro" id="IPR004520">
    <property type="entry name" value="GTPase_MnmE"/>
</dbReference>
<dbReference type="InterPro" id="IPR006073">
    <property type="entry name" value="GTP-bd"/>
</dbReference>
<evidence type="ECO:0000259" key="10">
    <source>
        <dbReference type="Pfam" id="PF12631"/>
    </source>
</evidence>
<dbReference type="Gene3D" id="3.30.1360.120">
    <property type="entry name" value="Probable tRNA modification gtpase trme, domain 1"/>
    <property type="match status" value="1"/>
</dbReference>
<dbReference type="SUPFAM" id="SSF52540">
    <property type="entry name" value="P-loop containing nucleoside triphosphate hydrolases"/>
    <property type="match status" value="1"/>
</dbReference>
<sequence length="470" mass="51435">MTLFKLSVLLLRTAVESRALSQWTIQRRFRSTIFALSTAYVKSAVAVFRVSGPEAARVMSLIGNIESPEHRRAYVRRLRHPVTSKIIDSGVMLWFKGPSSFTGEDVCELQCHGSIAVIKTLSSALASIDGLRMAEPGEFAKRAFHNRKLDLSDAESLADLIDAETESQLDQAIRGSQLSGVCNQWMSQIKEAMANFEAYIDFSEDQDIPAEEVVKNVRSTLRNTLLEIRLALQSAPRGHAIRTGFRVAITGRPNVGKSTLMNILSQQETSIVSPSAGTTRDLVKTTLDLGGLPIVLCDTAGIRSDTDDAVELEGITRAKDFAENAHINVSVIDDPASLARDRGEVANEDTIVVLNKIDLLRGCTRQPGIDYAVSCATGAGIAELTDGIISRLRSKYAPDAPPLIVRERQQELIQSALENIEMCLADELCADAVISAEFLRRAAMDLGRITGRVETEDILDIIFSRFCIGK</sequence>
<comment type="subcellular location">
    <subcellularLocation>
        <location evidence="1">Mitochondrion</location>
    </subcellularLocation>
</comment>
<feature type="domain" description="MnmE helical" evidence="10">
    <location>
        <begin position="151"/>
        <end position="467"/>
    </location>
</feature>
<evidence type="ECO:0000259" key="9">
    <source>
        <dbReference type="Pfam" id="PF10396"/>
    </source>
</evidence>
<dbReference type="RefSeq" id="XP_018496252.1">
    <property type="nucleotide sequence ID" value="XM_018640736.1"/>
</dbReference>
<dbReference type="KEGG" id="goe:100901131"/>
<comment type="similarity">
    <text evidence="2 6">Belongs to the TRAFAC class TrmE-Era-EngA-EngB-Septin-like GTPase superfamily. TrmE GTPase family.</text>
</comment>
<dbReference type="InterPro" id="IPR027266">
    <property type="entry name" value="TrmE/GcvT-like"/>
</dbReference>
<evidence type="ECO:0000256" key="1">
    <source>
        <dbReference type="ARBA" id="ARBA00004173"/>
    </source>
</evidence>
<proteinExistence type="inferred from homology"/>
<dbReference type="GO" id="GO:0005739">
    <property type="term" value="C:mitochondrion"/>
    <property type="evidence" value="ECO:0007669"/>
    <property type="project" value="UniProtKB-SubCell"/>
</dbReference>
<dbReference type="HAMAP" id="MF_00379">
    <property type="entry name" value="GTPase_MnmE"/>
    <property type="match status" value="1"/>
</dbReference>
<dbReference type="GO" id="GO:0005525">
    <property type="term" value="F:GTP binding"/>
    <property type="evidence" value="ECO:0007669"/>
    <property type="project" value="UniProtKB-KW"/>
</dbReference>
<dbReference type="InterPro" id="IPR018948">
    <property type="entry name" value="GTP-bd_TrmE_N"/>
</dbReference>
<name>A0AAJ7PAF0_9ACAR</name>
<feature type="domain" description="GTP-binding protein TrmE N-terminal" evidence="9">
    <location>
        <begin position="32"/>
        <end position="148"/>
    </location>
</feature>
<dbReference type="GO" id="GO:0003924">
    <property type="term" value="F:GTPase activity"/>
    <property type="evidence" value="ECO:0007669"/>
    <property type="project" value="InterPro"/>
</dbReference>
<dbReference type="PANTHER" id="PTHR42714:SF2">
    <property type="entry name" value="TRNA MODIFICATION GTPASE GTPBP3, MITOCHONDRIAL"/>
    <property type="match status" value="1"/>
</dbReference>
<dbReference type="InterPro" id="IPR031168">
    <property type="entry name" value="G_TrmE"/>
</dbReference>
<evidence type="ECO:0000259" key="8">
    <source>
        <dbReference type="Pfam" id="PF01926"/>
    </source>
</evidence>
<keyword evidence="11" id="KW-1185">Reference proteome</keyword>
<evidence type="ECO:0000256" key="4">
    <source>
        <dbReference type="ARBA" id="ARBA00022741"/>
    </source>
</evidence>
<dbReference type="PANTHER" id="PTHR42714">
    <property type="entry name" value="TRNA MODIFICATION GTPASE GTPBP3"/>
    <property type="match status" value="1"/>
</dbReference>
<feature type="domain" description="G" evidence="8">
    <location>
        <begin position="246"/>
        <end position="356"/>
    </location>
</feature>
<keyword evidence="7" id="KW-0732">Signal</keyword>
<dbReference type="InterPro" id="IPR027417">
    <property type="entry name" value="P-loop_NTPase"/>
</dbReference>
<evidence type="ECO:0000256" key="7">
    <source>
        <dbReference type="SAM" id="SignalP"/>
    </source>
</evidence>
<dbReference type="Gene3D" id="3.40.50.300">
    <property type="entry name" value="P-loop containing nucleotide triphosphate hydrolases"/>
    <property type="match status" value="1"/>
</dbReference>
<dbReference type="InterPro" id="IPR005225">
    <property type="entry name" value="Small_GTP-bd"/>
</dbReference>
<gene>
    <name evidence="12" type="primary">LOC100901131</name>
</gene>
<evidence type="ECO:0000313" key="11">
    <source>
        <dbReference type="Proteomes" id="UP000694867"/>
    </source>
</evidence>
<dbReference type="GeneID" id="100901131"/>
<dbReference type="CDD" id="cd14858">
    <property type="entry name" value="TrmE_N"/>
    <property type="match status" value="1"/>
</dbReference>
<organism evidence="11 12">
    <name type="scientific">Galendromus occidentalis</name>
    <name type="common">western predatory mite</name>
    <dbReference type="NCBI Taxonomy" id="34638"/>
    <lineage>
        <taxon>Eukaryota</taxon>
        <taxon>Metazoa</taxon>
        <taxon>Ecdysozoa</taxon>
        <taxon>Arthropoda</taxon>
        <taxon>Chelicerata</taxon>
        <taxon>Arachnida</taxon>
        <taxon>Acari</taxon>
        <taxon>Parasitiformes</taxon>
        <taxon>Mesostigmata</taxon>
        <taxon>Gamasina</taxon>
        <taxon>Phytoseioidea</taxon>
        <taxon>Phytoseiidae</taxon>
        <taxon>Typhlodrominae</taxon>
        <taxon>Galendromus</taxon>
    </lineage>
</organism>
<dbReference type="FunFam" id="3.30.1360.120:FF:000007">
    <property type="entry name" value="tRNA modification GTPase GTPBP3, mitochondrial"/>
    <property type="match status" value="1"/>
</dbReference>
<keyword evidence="3 6" id="KW-0819">tRNA processing</keyword>
<dbReference type="GO" id="GO:0030488">
    <property type="term" value="P:tRNA methylation"/>
    <property type="evidence" value="ECO:0007669"/>
    <property type="project" value="TreeGrafter"/>
</dbReference>
<dbReference type="SUPFAM" id="SSF116878">
    <property type="entry name" value="TrmE connector domain"/>
    <property type="match status" value="1"/>
</dbReference>
<evidence type="ECO:0000313" key="12">
    <source>
        <dbReference type="RefSeq" id="XP_018496252.1"/>
    </source>
</evidence>
<evidence type="ECO:0000256" key="5">
    <source>
        <dbReference type="ARBA" id="ARBA00023134"/>
    </source>
</evidence>
<dbReference type="Pfam" id="PF12631">
    <property type="entry name" value="MnmE_helical"/>
    <property type="match status" value="1"/>
</dbReference>
<dbReference type="AlphaFoldDB" id="A0AAJ7PAF0"/>
<dbReference type="NCBIfam" id="NF003661">
    <property type="entry name" value="PRK05291.1-3"/>
    <property type="match status" value="1"/>
</dbReference>
<dbReference type="GO" id="GO:0002098">
    <property type="term" value="P:tRNA wobble uridine modification"/>
    <property type="evidence" value="ECO:0007669"/>
    <property type="project" value="TreeGrafter"/>
</dbReference>
<dbReference type="InterPro" id="IPR025867">
    <property type="entry name" value="MnmE_helical"/>
</dbReference>
<feature type="chain" id="PRO_5042481211" evidence="7">
    <location>
        <begin position="20"/>
        <end position="470"/>
    </location>
</feature>
<evidence type="ECO:0000256" key="6">
    <source>
        <dbReference type="RuleBase" id="RU003313"/>
    </source>
</evidence>
<evidence type="ECO:0000256" key="2">
    <source>
        <dbReference type="ARBA" id="ARBA00011043"/>
    </source>
</evidence>
<evidence type="ECO:0000256" key="3">
    <source>
        <dbReference type="ARBA" id="ARBA00022694"/>
    </source>
</evidence>
<accession>A0AAJ7PAF0</accession>
<feature type="signal peptide" evidence="7">
    <location>
        <begin position="1"/>
        <end position="19"/>
    </location>
</feature>
<dbReference type="Proteomes" id="UP000694867">
    <property type="component" value="Unplaced"/>
</dbReference>
<dbReference type="NCBIfam" id="TIGR00450">
    <property type="entry name" value="mnmE_trmE_thdF"/>
    <property type="match status" value="1"/>
</dbReference>
<dbReference type="Pfam" id="PF01926">
    <property type="entry name" value="MMR_HSR1"/>
    <property type="match status" value="1"/>
</dbReference>
<protein>
    <submittedName>
        <fullName evidence="12">Uncharacterized protein LOC100901131</fullName>
    </submittedName>
</protein>
<reference evidence="12" key="1">
    <citation type="submission" date="2025-08" db="UniProtKB">
        <authorList>
            <consortium name="RefSeq"/>
        </authorList>
    </citation>
    <scope>IDENTIFICATION</scope>
</reference>
<dbReference type="InterPro" id="IPR027368">
    <property type="entry name" value="MnmE_dom2"/>
</dbReference>
<dbReference type="Pfam" id="PF10396">
    <property type="entry name" value="TrmE_N"/>
    <property type="match status" value="1"/>
</dbReference>
<dbReference type="Gene3D" id="1.20.120.430">
    <property type="entry name" value="tRNA modification GTPase MnmE domain 2"/>
    <property type="match status" value="1"/>
</dbReference>
<dbReference type="NCBIfam" id="TIGR00231">
    <property type="entry name" value="small_GTP"/>
    <property type="match status" value="1"/>
</dbReference>
<dbReference type="CDD" id="cd04164">
    <property type="entry name" value="trmE"/>
    <property type="match status" value="1"/>
</dbReference>